<keyword evidence="2" id="KW-0732">Signal</keyword>
<dbReference type="AlphaFoldDB" id="A0AAN7BJ96"/>
<reference evidence="3" key="1">
    <citation type="journal article" date="2023" name="Mol. Phylogenet. Evol.">
        <title>Genome-scale phylogeny and comparative genomics of the fungal order Sordariales.</title>
        <authorList>
            <person name="Hensen N."/>
            <person name="Bonometti L."/>
            <person name="Westerberg I."/>
            <person name="Brannstrom I.O."/>
            <person name="Guillou S."/>
            <person name="Cros-Aarteil S."/>
            <person name="Calhoun S."/>
            <person name="Haridas S."/>
            <person name="Kuo A."/>
            <person name="Mondo S."/>
            <person name="Pangilinan J."/>
            <person name="Riley R."/>
            <person name="LaButti K."/>
            <person name="Andreopoulos B."/>
            <person name="Lipzen A."/>
            <person name="Chen C."/>
            <person name="Yan M."/>
            <person name="Daum C."/>
            <person name="Ng V."/>
            <person name="Clum A."/>
            <person name="Steindorff A."/>
            <person name="Ohm R.A."/>
            <person name="Martin F."/>
            <person name="Silar P."/>
            <person name="Natvig D.O."/>
            <person name="Lalanne C."/>
            <person name="Gautier V."/>
            <person name="Ament-Velasquez S.L."/>
            <person name="Kruys A."/>
            <person name="Hutchinson M.I."/>
            <person name="Powell A.J."/>
            <person name="Barry K."/>
            <person name="Miller A.N."/>
            <person name="Grigoriev I.V."/>
            <person name="Debuchy R."/>
            <person name="Gladieux P."/>
            <person name="Hiltunen Thoren M."/>
            <person name="Johannesson H."/>
        </authorList>
    </citation>
    <scope>NUCLEOTIDE SEQUENCE</scope>
    <source>
        <strain evidence="3">CBS 990.96</strain>
    </source>
</reference>
<evidence type="ECO:0000256" key="1">
    <source>
        <dbReference type="SAM" id="MobiDB-lite"/>
    </source>
</evidence>
<evidence type="ECO:0000313" key="3">
    <source>
        <dbReference type="EMBL" id="KAK4224322.1"/>
    </source>
</evidence>
<name>A0AAN7BJ96_9PEZI</name>
<organism evidence="3 4">
    <name type="scientific">Podospora fimiseda</name>
    <dbReference type="NCBI Taxonomy" id="252190"/>
    <lineage>
        <taxon>Eukaryota</taxon>
        <taxon>Fungi</taxon>
        <taxon>Dikarya</taxon>
        <taxon>Ascomycota</taxon>
        <taxon>Pezizomycotina</taxon>
        <taxon>Sordariomycetes</taxon>
        <taxon>Sordariomycetidae</taxon>
        <taxon>Sordariales</taxon>
        <taxon>Podosporaceae</taxon>
        <taxon>Podospora</taxon>
    </lineage>
</organism>
<gene>
    <name evidence="3" type="ORF">QBC38DRAFT_485703</name>
</gene>
<reference evidence="3" key="2">
    <citation type="submission" date="2023-05" db="EMBL/GenBank/DDBJ databases">
        <authorList>
            <consortium name="Lawrence Berkeley National Laboratory"/>
            <person name="Steindorff A."/>
            <person name="Hensen N."/>
            <person name="Bonometti L."/>
            <person name="Westerberg I."/>
            <person name="Brannstrom I.O."/>
            <person name="Guillou S."/>
            <person name="Cros-Aarteil S."/>
            <person name="Calhoun S."/>
            <person name="Haridas S."/>
            <person name="Kuo A."/>
            <person name="Mondo S."/>
            <person name="Pangilinan J."/>
            <person name="Riley R."/>
            <person name="Labutti K."/>
            <person name="Andreopoulos B."/>
            <person name="Lipzen A."/>
            <person name="Chen C."/>
            <person name="Yanf M."/>
            <person name="Daum C."/>
            <person name="Ng V."/>
            <person name="Clum A."/>
            <person name="Ohm R."/>
            <person name="Martin F."/>
            <person name="Silar P."/>
            <person name="Natvig D."/>
            <person name="Lalanne C."/>
            <person name="Gautier V."/>
            <person name="Ament-Velasquez S.L."/>
            <person name="Kruys A."/>
            <person name="Hutchinson M.I."/>
            <person name="Powell A.J."/>
            <person name="Barry K."/>
            <person name="Miller A.N."/>
            <person name="Grigoriev I.V."/>
            <person name="Debuchy R."/>
            <person name="Gladieux P."/>
            <person name="Thoren M.H."/>
            <person name="Johannesson H."/>
        </authorList>
    </citation>
    <scope>NUCLEOTIDE SEQUENCE</scope>
    <source>
        <strain evidence="3">CBS 990.96</strain>
    </source>
</reference>
<feature type="region of interest" description="Disordered" evidence="1">
    <location>
        <begin position="28"/>
        <end position="50"/>
    </location>
</feature>
<keyword evidence="4" id="KW-1185">Reference proteome</keyword>
<feature type="signal peptide" evidence="2">
    <location>
        <begin position="1"/>
        <end position="19"/>
    </location>
</feature>
<comment type="caution">
    <text evidence="3">The sequence shown here is derived from an EMBL/GenBank/DDBJ whole genome shotgun (WGS) entry which is preliminary data.</text>
</comment>
<evidence type="ECO:0000256" key="2">
    <source>
        <dbReference type="SAM" id="SignalP"/>
    </source>
</evidence>
<feature type="region of interest" description="Disordered" evidence="1">
    <location>
        <begin position="206"/>
        <end position="234"/>
    </location>
</feature>
<feature type="compositionally biased region" description="Low complexity" evidence="1">
    <location>
        <begin position="207"/>
        <end position="216"/>
    </location>
</feature>
<protein>
    <submittedName>
        <fullName evidence="3">Uncharacterized protein</fullName>
    </submittedName>
</protein>
<accession>A0AAN7BJ96</accession>
<dbReference type="EMBL" id="MU865396">
    <property type="protein sequence ID" value="KAK4224322.1"/>
    <property type="molecule type" value="Genomic_DNA"/>
</dbReference>
<feature type="chain" id="PRO_5043000006" evidence="2">
    <location>
        <begin position="20"/>
        <end position="256"/>
    </location>
</feature>
<proteinExistence type="predicted"/>
<dbReference type="Proteomes" id="UP001301958">
    <property type="component" value="Unassembled WGS sequence"/>
</dbReference>
<sequence length="256" mass="27640">MHFSTLILVNLASATTVLALAGPNLPVVTPPPKPLDARQATPRQSTSTSRHPELCFDKINDFAFESTRLSIQEPLNEYYFSQQRSWTIRSPSVTDRNGTLKTMTAQYQNWCTQIYGLYEATSTLPASLSSAHLSYYSAWMSQADKLREKAYSIASYCLFEAPVAPEGTTSSVWAGDMILSVARDAEECASAWDVMAFGAEKFVDARTTGTSSPSPTGAGGNGGTPTGDSSTGDAKRVRGSMEIVLILVGVVGMWIL</sequence>
<evidence type="ECO:0000313" key="4">
    <source>
        <dbReference type="Proteomes" id="UP001301958"/>
    </source>
</evidence>